<evidence type="ECO:0000313" key="3">
    <source>
        <dbReference type="Proteomes" id="UP000663829"/>
    </source>
</evidence>
<dbReference type="EMBL" id="CAJOBC010095653">
    <property type="protein sequence ID" value="CAF4434120.1"/>
    <property type="molecule type" value="Genomic_DNA"/>
</dbReference>
<keyword evidence="3" id="KW-1185">Reference proteome</keyword>
<accession>A0A815YHC2</accession>
<sequence>RINLDSCQLVWLYNNVSENEMIIIVEKLRKLVHYTKIFDNTQACKDYIERTKYLTTFLVTSFEYAEIIVPQIHHFESIQSIYIYFVDKEHQQQWISDYSKVTKYISINEQLLNVLRNDVQKYLKREKERFFDDRKERDFTTENVHSWWIFFIEFLCYIPYRDRRKEFLIYFLKTHYDCAESHLKTLEEFERDYQPNNAIEWYTLDSFLYSLLNRGLRQKDIVTAYIFGFFLQDLYQQLKYEHEVFKLNCLEREEPFSI</sequence>
<comment type="caution">
    <text evidence="1">The sequence shown here is derived from an EMBL/GenBank/DDBJ whole genome shotgun (WGS) entry which is preliminary data.</text>
</comment>
<evidence type="ECO:0000313" key="1">
    <source>
        <dbReference type="EMBL" id="CAF1570741.1"/>
    </source>
</evidence>
<evidence type="ECO:0000313" key="2">
    <source>
        <dbReference type="EMBL" id="CAF4434120.1"/>
    </source>
</evidence>
<name>A0A815YHC2_9BILA</name>
<dbReference type="AlphaFoldDB" id="A0A815YHC2"/>
<protein>
    <submittedName>
        <fullName evidence="1">Uncharacterized protein</fullName>
    </submittedName>
</protein>
<feature type="non-terminal residue" evidence="1">
    <location>
        <position position="1"/>
    </location>
</feature>
<dbReference type="Proteomes" id="UP000681722">
    <property type="component" value="Unassembled WGS sequence"/>
</dbReference>
<organism evidence="1 3">
    <name type="scientific">Didymodactylos carnosus</name>
    <dbReference type="NCBI Taxonomy" id="1234261"/>
    <lineage>
        <taxon>Eukaryota</taxon>
        <taxon>Metazoa</taxon>
        <taxon>Spiralia</taxon>
        <taxon>Gnathifera</taxon>
        <taxon>Rotifera</taxon>
        <taxon>Eurotatoria</taxon>
        <taxon>Bdelloidea</taxon>
        <taxon>Philodinida</taxon>
        <taxon>Philodinidae</taxon>
        <taxon>Didymodactylos</taxon>
    </lineage>
</organism>
<dbReference type="EMBL" id="CAJNOQ010029817">
    <property type="protein sequence ID" value="CAF1570741.1"/>
    <property type="molecule type" value="Genomic_DNA"/>
</dbReference>
<dbReference type="Proteomes" id="UP000663829">
    <property type="component" value="Unassembled WGS sequence"/>
</dbReference>
<reference evidence="1" key="1">
    <citation type="submission" date="2021-02" db="EMBL/GenBank/DDBJ databases">
        <authorList>
            <person name="Nowell W R."/>
        </authorList>
    </citation>
    <scope>NUCLEOTIDE SEQUENCE</scope>
</reference>
<gene>
    <name evidence="1" type="ORF">GPM918_LOCUS40382</name>
    <name evidence="2" type="ORF">SRO942_LOCUS41323</name>
</gene>
<proteinExistence type="predicted"/>